<evidence type="ECO:0000256" key="2">
    <source>
        <dbReference type="ARBA" id="ARBA00022730"/>
    </source>
</evidence>
<dbReference type="Gene3D" id="3.30.420.100">
    <property type="match status" value="1"/>
</dbReference>
<evidence type="ECO:0000256" key="1">
    <source>
        <dbReference type="ARBA" id="ARBA00007116"/>
    </source>
</evidence>
<sequence>MKIIGRIRRHKRIRKKVLGTPDRPRLCVFRSNKHIYAQLIDDTSGKVICGVSSVNRPNLKGKKTQIAGEVGRMIAKVALERGIKSVAFDRGGYRYHGRVKALAEGAREAGLKF</sequence>
<evidence type="ECO:0000256" key="7">
    <source>
        <dbReference type="HAMAP-Rule" id="MF_01337"/>
    </source>
</evidence>
<dbReference type="AlphaFoldDB" id="A0A7C4XUW1"/>
<evidence type="ECO:0000313" key="8">
    <source>
        <dbReference type="EMBL" id="HGV97759.1"/>
    </source>
</evidence>
<keyword evidence="5 7" id="KW-0687">Ribonucleoprotein</keyword>
<gene>
    <name evidence="7" type="primary">rplR</name>
    <name evidence="8" type="ORF">ENV60_05630</name>
</gene>
<accession>A0A7C4XUW1</accession>
<comment type="subunit">
    <text evidence="7">Part of the 50S ribosomal subunit; part of the 5S rRNA/L5/L18/L25 subcomplex. Contacts the 5S and 23S rRNAs.</text>
</comment>
<comment type="function">
    <text evidence="7">This is one of the proteins that bind and probably mediate the attachment of the 5S RNA into the large ribosomal subunit, where it forms part of the central protuberance.</text>
</comment>
<dbReference type="InterPro" id="IPR005484">
    <property type="entry name" value="Ribosomal_uL18_bac/plant/anim"/>
</dbReference>
<keyword evidence="4 7" id="KW-0689">Ribosomal protein</keyword>
<dbReference type="InterPro" id="IPR057268">
    <property type="entry name" value="Ribosomal_L18"/>
</dbReference>
<keyword evidence="2 7" id="KW-0699">rRNA-binding</keyword>
<dbReference type="Pfam" id="PF00861">
    <property type="entry name" value="Ribosomal_L18p"/>
    <property type="match status" value="1"/>
</dbReference>
<dbReference type="GO" id="GO:0006412">
    <property type="term" value="P:translation"/>
    <property type="evidence" value="ECO:0007669"/>
    <property type="project" value="UniProtKB-UniRule"/>
</dbReference>
<comment type="caution">
    <text evidence="8">The sequence shown here is derived from an EMBL/GenBank/DDBJ whole genome shotgun (WGS) entry which is preliminary data.</text>
</comment>
<dbReference type="GO" id="GO:0008097">
    <property type="term" value="F:5S rRNA binding"/>
    <property type="evidence" value="ECO:0007669"/>
    <property type="project" value="TreeGrafter"/>
</dbReference>
<evidence type="ECO:0000256" key="3">
    <source>
        <dbReference type="ARBA" id="ARBA00022884"/>
    </source>
</evidence>
<dbReference type="SUPFAM" id="SSF53137">
    <property type="entry name" value="Translational machinery components"/>
    <property type="match status" value="1"/>
</dbReference>
<reference evidence="8" key="1">
    <citation type="journal article" date="2020" name="mSystems">
        <title>Genome- and Community-Level Interaction Insights into Carbon Utilization and Element Cycling Functions of Hydrothermarchaeota in Hydrothermal Sediment.</title>
        <authorList>
            <person name="Zhou Z."/>
            <person name="Liu Y."/>
            <person name="Xu W."/>
            <person name="Pan J."/>
            <person name="Luo Z.H."/>
            <person name="Li M."/>
        </authorList>
    </citation>
    <scope>NUCLEOTIDE SEQUENCE [LARGE SCALE GENOMIC DNA]</scope>
    <source>
        <strain evidence="8">SpSt-774</strain>
    </source>
</reference>
<keyword evidence="3 7" id="KW-0694">RNA-binding</keyword>
<dbReference type="PANTHER" id="PTHR12899:SF3">
    <property type="entry name" value="LARGE RIBOSOMAL SUBUNIT PROTEIN UL18M"/>
    <property type="match status" value="1"/>
</dbReference>
<dbReference type="HAMAP" id="MF_01337_B">
    <property type="entry name" value="Ribosomal_uL18_B"/>
    <property type="match status" value="1"/>
</dbReference>
<evidence type="ECO:0000256" key="6">
    <source>
        <dbReference type="ARBA" id="ARBA00035197"/>
    </source>
</evidence>
<dbReference type="EMBL" id="DTGZ01000102">
    <property type="protein sequence ID" value="HGV97759.1"/>
    <property type="molecule type" value="Genomic_DNA"/>
</dbReference>
<dbReference type="FunFam" id="3.30.420.100:FF:000001">
    <property type="entry name" value="50S ribosomal protein L18"/>
    <property type="match status" value="1"/>
</dbReference>
<proteinExistence type="inferred from homology"/>
<dbReference type="NCBIfam" id="TIGR00060">
    <property type="entry name" value="L18_bact"/>
    <property type="match status" value="1"/>
</dbReference>
<dbReference type="PANTHER" id="PTHR12899">
    <property type="entry name" value="39S RIBOSOMAL PROTEIN L18, MITOCHONDRIAL"/>
    <property type="match status" value="1"/>
</dbReference>
<evidence type="ECO:0000256" key="5">
    <source>
        <dbReference type="ARBA" id="ARBA00023274"/>
    </source>
</evidence>
<dbReference type="CDD" id="cd00432">
    <property type="entry name" value="Ribosomal_L18_L5e"/>
    <property type="match status" value="1"/>
</dbReference>
<dbReference type="InterPro" id="IPR004389">
    <property type="entry name" value="Ribosomal_uL18_bac-type"/>
</dbReference>
<protein>
    <recommendedName>
        <fullName evidence="6 7">Large ribosomal subunit protein uL18</fullName>
    </recommendedName>
</protein>
<evidence type="ECO:0000256" key="4">
    <source>
        <dbReference type="ARBA" id="ARBA00022980"/>
    </source>
</evidence>
<dbReference type="GO" id="GO:0003735">
    <property type="term" value="F:structural constituent of ribosome"/>
    <property type="evidence" value="ECO:0007669"/>
    <property type="project" value="InterPro"/>
</dbReference>
<comment type="similarity">
    <text evidence="1 7">Belongs to the universal ribosomal protein uL18 family.</text>
</comment>
<name>A0A7C4XUW1_UNCW3</name>
<organism evidence="8">
    <name type="scientific">candidate division WOR-3 bacterium</name>
    <dbReference type="NCBI Taxonomy" id="2052148"/>
    <lineage>
        <taxon>Bacteria</taxon>
        <taxon>Bacteria division WOR-3</taxon>
    </lineage>
</organism>
<dbReference type="GO" id="GO:0022625">
    <property type="term" value="C:cytosolic large ribosomal subunit"/>
    <property type="evidence" value="ECO:0007669"/>
    <property type="project" value="TreeGrafter"/>
</dbReference>